<dbReference type="PROSITE" id="PS00383">
    <property type="entry name" value="TYR_PHOSPHATASE_1"/>
    <property type="match status" value="1"/>
</dbReference>
<evidence type="ECO:0000313" key="10">
    <source>
        <dbReference type="EMBL" id="OAA55839.1"/>
    </source>
</evidence>
<dbReference type="GO" id="GO:0052840">
    <property type="term" value="F:inositol diphosphate tetrakisphosphate diphosphatase activity"/>
    <property type="evidence" value="ECO:0007669"/>
    <property type="project" value="TreeGrafter"/>
</dbReference>
<comment type="caution">
    <text evidence="10">The sequence shown here is derived from an EMBL/GenBank/DDBJ whole genome shotgun (WGS) entry which is preliminary data.</text>
</comment>
<dbReference type="STRING" id="1081102.A0A167NRM8"/>
<organism evidence="10 11">
    <name type="scientific">Niveomyces insectorum RCEF 264</name>
    <dbReference type="NCBI Taxonomy" id="1081102"/>
    <lineage>
        <taxon>Eukaryota</taxon>
        <taxon>Fungi</taxon>
        <taxon>Dikarya</taxon>
        <taxon>Ascomycota</taxon>
        <taxon>Pezizomycotina</taxon>
        <taxon>Sordariomycetes</taxon>
        <taxon>Hypocreomycetidae</taxon>
        <taxon>Hypocreales</taxon>
        <taxon>Cordycipitaceae</taxon>
        <taxon>Niveomyces</taxon>
    </lineage>
</organism>
<evidence type="ECO:0000256" key="6">
    <source>
        <dbReference type="ARBA" id="ARBA00047342"/>
    </source>
</evidence>
<dbReference type="SUPFAM" id="SSF52799">
    <property type="entry name" value="(Phosphotyrosine protein) phosphatases II"/>
    <property type="match status" value="1"/>
</dbReference>
<dbReference type="GO" id="GO:0005737">
    <property type="term" value="C:cytoplasm"/>
    <property type="evidence" value="ECO:0007669"/>
    <property type="project" value="UniProtKB-SubCell"/>
</dbReference>
<dbReference type="Pfam" id="PF03162">
    <property type="entry name" value="Y_phosphatase2"/>
    <property type="match status" value="1"/>
</dbReference>
<reference evidence="10 11" key="1">
    <citation type="journal article" date="2016" name="Genome Biol. Evol.">
        <title>Divergent and convergent evolution of fungal pathogenicity.</title>
        <authorList>
            <person name="Shang Y."/>
            <person name="Xiao G."/>
            <person name="Zheng P."/>
            <person name="Cen K."/>
            <person name="Zhan S."/>
            <person name="Wang C."/>
        </authorList>
    </citation>
    <scope>NUCLEOTIDE SEQUENCE [LARGE SCALE GENOMIC DNA]</scope>
    <source>
        <strain evidence="10 11">RCEF 264</strain>
    </source>
</reference>
<dbReference type="PANTHER" id="PTHR31126:SF48">
    <property type="entry name" value="INOSITOL PHOSPHATASE SIW14"/>
    <property type="match status" value="1"/>
</dbReference>
<dbReference type="Proteomes" id="UP000076874">
    <property type="component" value="Unassembled WGS sequence"/>
</dbReference>
<dbReference type="GO" id="GO:0016791">
    <property type="term" value="F:phosphatase activity"/>
    <property type="evidence" value="ECO:0007669"/>
    <property type="project" value="TreeGrafter"/>
</dbReference>
<dbReference type="FunFam" id="3.90.190.10:FF:000035">
    <property type="entry name" value="Tyrosine phosphatase, putative"/>
    <property type="match status" value="1"/>
</dbReference>
<dbReference type="OrthoDB" id="6375174at2759"/>
<evidence type="ECO:0000256" key="5">
    <source>
        <dbReference type="ARBA" id="ARBA00044949"/>
    </source>
</evidence>
<gene>
    <name evidence="10" type="ORF">SPI_08046</name>
</gene>
<dbReference type="PANTHER" id="PTHR31126">
    <property type="entry name" value="TYROSINE-PROTEIN PHOSPHATASE"/>
    <property type="match status" value="1"/>
</dbReference>
<dbReference type="AlphaFoldDB" id="A0A167NRM8"/>
<comment type="catalytic activity">
    <reaction evidence="6">
        <text>5-diphospho-1D-myo-inositol 1,2,3,4,6-pentakisphosphate + H2O = 1D-myo-inositol hexakisphosphate + phosphate + H(+)</text>
        <dbReference type="Rhea" id="RHEA:22384"/>
        <dbReference type="ChEBI" id="CHEBI:15377"/>
        <dbReference type="ChEBI" id="CHEBI:15378"/>
        <dbReference type="ChEBI" id="CHEBI:43474"/>
        <dbReference type="ChEBI" id="CHEBI:58130"/>
        <dbReference type="ChEBI" id="CHEBI:58628"/>
        <dbReference type="EC" id="3.6.1.52"/>
    </reaction>
    <physiologicalReaction direction="left-to-right" evidence="6">
        <dbReference type="Rhea" id="RHEA:22385"/>
    </physiologicalReaction>
</comment>
<protein>
    <recommendedName>
        <fullName evidence="2">diphosphoinositol-polyphosphate diphosphatase</fullName>
        <ecNumber evidence="2">3.6.1.52</ecNumber>
    </recommendedName>
</protein>
<keyword evidence="4" id="KW-0378">Hydrolase</keyword>
<dbReference type="EMBL" id="AZHD01000018">
    <property type="protein sequence ID" value="OAA55839.1"/>
    <property type="molecule type" value="Genomic_DNA"/>
</dbReference>
<evidence type="ECO:0000256" key="4">
    <source>
        <dbReference type="ARBA" id="ARBA00022801"/>
    </source>
</evidence>
<comment type="catalytic activity">
    <reaction evidence="7">
        <text>1,5-bis(diphospho)-1D-myo-inositol 2,3,4,6-tetrakisphosphate + H2O = 1-diphospho-1D-myo-inositol 2,3,4,5,6-pentakisphosphate + phosphate + 2 H(+)</text>
        <dbReference type="Rhea" id="RHEA:79699"/>
        <dbReference type="ChEBI" id="CHEBI:15377"/>
        <dbReference type="ChEBI" id="CHEBI:15378"/>
        <dbReference type="ChEBI" id="CHEBI:43474"/>
        <dbReference type="ChEBI" id="CHEBI:74946"/>
        <dbReference type="ChEBI" id="CHEBI:77983"/>
        <dbReference type="EC" id="3.6.1.52"/>
    </reaction>
    <physiologicalReaction direction="left-to-right" evidence="7">
        <dbReference type="Rhea" id="RHEA:79700"/>
    </physiologicalReaction>
</comment>
<dbReference type="Gene3D" id="3.90.190.10">
    <property type="entry name" value="Protein tyrosine phosphatase superfamily"/>
    <property type="match status" value="1"/>
</dbReference>
<evidence type="ECO:0000256" key="1">
    <source>
        <dbReference type="ARBA" id="ARBA00004496"/>
    </source>
</evidence>
<evidence type="ECO:0000256" key="3">
    <source>
        <dbReference type="ARBA" id="ARBA00022490"/>
    </source>
</evidence>
<evidence type="ECO:0000256" key="7">
    <source>
        <dbReference type="ARBA" id="ARBA00047927"/>
    </source>
</evidence>
<proteinExistence type="inferred from homology"/>
<feature type="domain" description="Tyrosine-protein phosphatase" evidence="9">
    <location>
        <begin position="128"/>
        <end position="279"/>
    </location>
</feature>
<comment type="subcellular location">
    <subcellularLocation>
        <location evidence="1">Cytoplasm</location>
    </subcellularLocation>
</comment>
<dbReference type="PROSITE" id="PS50054">
    <property type="entry name" value="TYR_PHOSPHATASE_DUAL"/>
    <property type="match status" value="1"/>
</dbReference>
<evidence type="ECO:0000259" key="9">
    <source>
        <dbReference type="PROSITE" id="PS50054"/>
    </source>
</evidence>
<keyword evidence="11" id="KW-1185">Reference proteome</keyword>
<comment type="similarity">
    <text evidence="5">Belongs to the protein-tyrosine phosphatase family. Atypical dual-specificity phosphatase Siw14-like subfamily.</text>
</comment>
<evidence type="ECO:0000256" key="2">
    <source>
        <dbReference type="ARBA" id="ARBA00012527"/>
    </source>
</evidence>
<dbReference type="EC" id="3.6.1.52" evidence="2"/>
<dbReference type="InterPro" id="IPR020422">
    <property type="entry name" value="TYR_PHOSPHATASE_DUAL_dom"/>
</dbReference>
<accession>A0A167NRM8</accession>
<keyword evidence="3" id="KW-0963">Cytoplasm</keyword>
<evidence type="ECO:0000256" key="8">
    <source>
        <dbReference type="SAM" id="MobiDB-lite"/>
    </source>
</evidence>
<feature type="region of interest" description="Disordered" evidence="8">
    <location>
        <begin position="20"/>
        <end position="47"/>
    </location>
</feature>
<dbReference type="InterPro" id="IPR016130">
    <property type="entry name" value="Tyr_Pase_AS"/>
</dbReference>
<feature type="compositionally biased region" description="Low complexity" evidence="8">
    <location>
        <begin position="32"/>
        <end position="47"/>
    </location>
</feature>
<name>A0A167NRM8_9HYPO</name>
<evidence type="ECO:0000313" key="11">
    <source>
        <dbReference type="Proteomes" id="UP000076874"/>
    </source>
</evidence>
<dbReference type="InterPro" id="IPR029021">
    <property type="entry name" value="Prot-tyrosine_phosphatase-like"/>
</dbReference>
<sequence length="344" mass="37521">MVTKRTARSFVEEELVAEDRELQNRCGGIGDSNSNSSNSTSSSSSASARLSVTAVAGTSSDKHDVAVPIEIEPSAVLAGSNSSSRVSISSSSYSSASSTPSDTLLDSANPNFDGEENAIFTPSGAPLNFGNVLPGLYRSSYPRPENFKFLEQLKLKTIVTLVDKNFSKGYRDFMVKNNIEHHIFGMKGTKKEEIPLATMEAILKLVLDRRNYPLLIHCNHGKHRTGCVIAVVRKITGWDNASIAEEYRAYAGRKVRDCDVEYMCGFQLSSISKLLANEGFNLRDIATPSNRANVAIGLPPPAQPPPAAAVGFRVPNFFRATFFSMTVLFIWMISGSKMPPPNRR</sequence>
<dbReference type="InterPro" id="IPR004861">
    <property type="entry name" value="Siw14-like"/>
</dbReference>